<keyword evidence="9" id="KW-0472">Membrane</keyword>
<feature type="transmembrane region" description="Helical" evidence="9">
    <location>
        <begin position="6"/>
        <end position="25"/>
    </location>
</feature>
<dbReference type="Gene3D" id="3.30.200.20">
    <property type="entry name" value="Phosphorylase Kinase, domain 1"/>
    <property type="match status" value="1"/>
</dbReference>
<proteinExistence type="predicted"/>
<dbReference type="PROSITE" id="PS00109">
    <property type="entry name" value="PROTEIN_KINASE_TYR"/>
    <property type="match status" value="1"/>
</dbReference>
<dbReference type="PROSITE" id="PS50011">
    <property type="entry name" value="PROTEIN_KINASE_DOM"/>
    <property type="match status" value="1"/>
</dbReference>
<dbReference type="FunFam" id="1.10.510.10:FF:000554">
    <property type="entry name" value="Predicted protein"/>
    <property type="match status" value="1"/>
</dbReference>
<keyword evidence="3 8" id="KW-0547">Nucleotide-binding</keyword>
<evidence type="ECO:0000259" key="10">
    <source>
        <dbReference type="PROSITE" id="PS50011"/>
    </source>
</evidence>
<evidence type="ECO:0000256" key="4">
    <source>
        <dbReference type="ARBA" id="ARBA00022777"/>
    </source>
</evidence>
<dbReference type="PANTHER" id="PTHR24416:SF600">
    <property type="entry name" value="PDGF- AND VEGF-RECEPTOR RELATED, ISOFORM J"/>
    <property type="match status" value="1"/>
</dbReference>
<evidence type="ECO:0000256" key="5">
    <source>
        <dbReference type="ARBA" id="ARBA00022840"/>
    </source>
</evidence>
<keyword evidence="9" id="KW-0812">Transmembrane</keyword>
<feature type="binding site" evidence="8">
    <location>
        <position position="186"/>
    </location>
    <ligand>
        <name>ATP</name>
        <dbReference type="ChEBI" id="CHEBI:30616"/>
    </ligand>
</feature>
<feature type="transmembrane region" description="Helical" evidence="9">
    <location>
        <begin position="69"/>
        <end position="90"/>
    </location>
</feature>
<dbReference type="InterPro" id="IPR011009">
    <property type="entry name" value="Kinase-like_dom_sf"/>
</dbReference>
<evidence type="ECO:0000256" key="6">
    <source>
        <dbReference type="ARBA" id="ARBA00023137"/>
    </source>
</evidence>
<dbReference type="InterPro" id="IPR008266">
    <property type="entry name" value="Tyr_kinase_AS"/>
</dbReference>
<protein>
    <submittedName>
        <fullName evidence="11">Vascular endothelial growth factor receptor 1</fullName>
    </submittedName>
</protein>
<gene>
    <name evidence="11" type="ORF">Ocin01_15201</name>
</gene>
<evidence type="ECO:0000313" key="12">
    <source>
        <dbReference type="Proteomes" id="UP000094527"/>
    </source>
</evidence>
<evidence type="ECO:0000256" key="9">
    <source>
        <dbReference type="SAM" id="Phobius"/>
    </source>
</evidence>
<dbReference type="Gene3D" id="1.10.510.10">
    <property type="entry name" value="Transferase(Phosphotransferase) domain 1"/>
    <property type="match status" value="1"/>
</dbReference>
<sequence length="474" mass="55044">MDLRLSLWIGYVIHAFIAVPMDLFLHRASKNKDTPKLRIFGVVNCFNMIWALVDYWAHTWFFGLHIQSLFLYNSYCLYKFYVCIVVYYYIRDIEDEEEEQAAARTLTEEELKDFEEGLAFKGELDVATKDLMEKVQYQRYKREDYEIRMDKLELDLENPLGKGMYGIVYRGSLKRGDGQDKPVAVKTFESGIMDANCFKALLYELKVMTYLGQHPNVISLVGAVTSEIKTRRLHMVIEFCPFGNVLENLRASRGLFVNTVINGEIQFDQGTGRLVNEEDGLSTIELIRWSQEIASGMEYLGDMKVVHGDLAARNLLLAEGKRIKIADFGLARQLYQYSVYVKRQNSPLPWRWLAIESLTDMNFSTKSDVWAYSVVLHELFTLGKAPYSVQQFTLEFVEKLREGMRLEQPDFCPDSVYKKMQECWVENPDERPSFHDLSLFFKLVLAKAEVEHTCLAKYVLIGIMESEKEVKINK</sequence>
<reference evidence="11 12" key="1">
    <citation type="journal article" date="2016" name="Genome Biol. Evol.">
        <title>Gene Family Evolution Reflects Adaptation to Soil Environmental Stressors in the Genome of the Collembolan Orchesella cincta.</title>
        <authorList>
            <person name="Faddeeva-Vakhrusheva A."/>
            <person name="Derks M.F."/>
            <person name="Anvar S.Y."/>
            <person name="Agamennone V."/>
            <person name="Suring W."/>
            <person name="Smit S."/>
            <person name="van Straalen N.M."/>
            <person name="Roelofs D."/>
        </authorList>
    </citation>
    <scope>NUCLEOTIDE SEQUENCE [LARGE SCALE GENOMIC DNA]</scope>
    <source>
        <tissue evidence="11">Mixed pool</tissue>
    </source>
</reference>
<evidence type="ECO:0000256" key="8">
    <source>
        <dbReference type="PROSITE-ProRule" id="PRU10141"/>
    </source>
</evidence>
<keyword evidence="11" id="KW-0675">Receptor</keyword>
<dbReference type="GO" id="GO:0043235">
    <property type="term" value="C:receptor complex"/>
    <property type="evidence" value="ECO:0007669"/>
    <property type="project" value="TreeGrafter"/>
</dbReference>
<dbReference type="FunFam" id="3.30.200.20:FF:000586">
    <property type="entry name" value="Receptor protein-tyrosine kinase"/>
    <property type="match status" value="1"/>
</dbReference>
<keyword evidence="6" id="KW-0829">Tyrosine-protein kinase</keyword>
<feature type="domain" description="Protein kinase" evidence="10">
    <location>
        <begin position="154"/>
        <end position="441"/>
    </location>
</feature>
<keyword evidence="4" id="KW-0418">Kinase</keyword>
<dbReference type="OrthoDB" id="7789554at2759"/>
<dbReference type="STRING" id="48709.A0A1D2MEP8"/>
<dbReference type="InterPro" id="IPR001245">
    <property type="entry name" value="Ser-Thr/Tyr_kinase_cat_dom"/>
</dbReference>
<keyword evidence="9" id="KW-1133">Transmembrane helix</keyword>
<dbReference type="GO" id="GO:0005524">
    <property type="term" value="F:ATP binding"/>
    <property type="evidence" value="ECO:0007669"/>
    <property type="project" value="UniProtKB-UniRule"/>
</dbReference>
<dbReference type="PRINTS" id="PR00109">
    <property type="entry name" value="TYRKINASE"/>
</dbReference>
<evidence type="ECO:0000256" key="3">
    <source>
        <dbReference type="ARBA" id="ARBA00022741"/>
    </source>
</evidence>
<evidence type="ECO:0000313" key="11">
    <source>
        <dbReference type="EMBL" id="ODM91480.1"/>
    </source>
</evidence>
<keyword evidence="5 8" id="KW-0067">ATP-binding</keyword>
<accession>A0A1D2MEP8</accession>
<dbReference type="GO" id="GO:0007169">
    <property type="term" value="P:cell surface receptor protein tyrosine kinase signaling pathway"/>
    <property type="evidence" value="ECO:0007669"/>
    <property type="project" value="TreeGrafter"/>
</dbReference>
<dbReference type="EMBL" id="LJIJ01001534">
    <property type="protein sequence ID" value="ODM91480.1"/>
    <property type="molecule type" value="Genomic_DNA"/>
</dbReference>
<dbReference type="SUPFAM" id="SSF56112">
    <property type="entry name" value="Protein kinase-like (PK-like)"/>
    <property type="match status" value="1"/>
</dbReference>
<dbReference type="Proteomes" id="UP000094527">
    <property type="component" value="Unassembled WGS sequence"/>
</dbReference>
<dbReference type="InterPro" id="IPR017441">
    <property type="entry name" value="Protein_kinase_ATP_BS"/>
</dbReference>
<feature type="transmembrane region" description="Helical" evidence="9">
    <location>
        <begin position="37"/>
        <end position="57"/>
    </location>
</feature>
<dbReference type="GO" id="GO:0005886">
    <property type="term" value="C:plasma membrane"/>
    <property type="evidence" value="ECO:0007669"/>
    <property type="project" value="TreeGrafter"/>
</dbReference>
<dbReference type="InterPro" id="IPR000719">
    <property type="entry name" value="Prot_kinase_dom"/>
</dbReference>
<dbReference type="OMA" id="PINEKIM"/>
<name>A0A1D2MEP8_ORCCI</name>
<evidence type="ECO:0000256" key="1">
    <source>
        <dbReference type="ARBA" id="ARBA00004167"/>
    </source>
</evidence>
<keyword evidence="12" id="KW-1185">Reference proteome</keyword>
<dbReference type="AlphaFoldDB" id="A0A1D2MEP8"/>
<evidence type="ECO:0000256" key="7">
    <source>
        <dbReference type="ARBA" id="ARBA00051243"/>
    </source>
</evidence>
<dbReference type="PANTHER" id="PTHR24416">
    <property type="entry name" value="TYROSINE-PROTEIN KINASE RECEPTOR"/>
    <property type="match status" value="1"/>
</dbReference>
<evidence type="ECO:0000256" key="2">
    <source>
        <dbReference type="ARBA" id="ARBA00022679"/>
    </source>
</evidence>
<dbReference type="PROSITE" id="PS00107">
    <property type="entry name" value="PROTEIN_KINASE_ATP"/>
    <property type="match status" value="1"/>
</dbReference>
<dbReference type="InterPro" id="IPR050122">
    <property type="entry name" value="RTK"/>
</dbReference>
<dbReference type="GO" id="GO:0004714">
    <property type="term" value="F:transmembrane receptor protein tyrosine kinase activity"/>
    <property type="evidence" value="ECO:0007669"/>
    <property type="project" value="UniProtKB-EC"/>
</dbReference>
<dbReference type="CDD" id="cd00192">
    <property type="entry name" value="PTKc"/>
    <property type="match status" value="1"/>
</dbReference>
<comment type="caution">
    <text evidence="11">The sequence shown here is derived from an EMBL/GenBank/DDBJ whole genome shotgun (WGS) entry which is preliminary data.</text>
</comment>
<dbReference type="Pfam" id="PF07714">
    <property type="entry name" value="PK_Tyr_Ser-Thr"/>
    <property type="match status" value="1"/>
</dbReference>
<organism evidence="11 12">
    <name type="scientific">Orchesella cincta</name>
    <name type="common">Springtail</name>
    <name type="synonym">Podura cincta</name>
    <dbReference type="NCBI Taxonomy" id="48709"/>
    <lineage>
        <taxon>Eukaryota</taxon>
        <taxon>Metazoa</taxon>
        <taxon>Ecdysozoa</taxon>
        <taxon>Arthropoda</taxon>
        <taxon>Hexapoda</taxon>
        <taxon>Collembola</taxon>
        <taxon>Entomobryomorpha</taxon>
        <taxon>Entomobryoidea</taxon>
        <taxon>Orchesellidae</taxon>
        <taxon>Orchesellinae</taxon>
        <taxon>Orchesella</taxon>
    </lineage>
</organism>
<keyword evidence="2" id="KW-0808">Transferase</keyword>
<comment type="catalytic activity">
    <reaction evidence="7">
        <text>L-tyrosyl-[protein] + ATP = O-phospho-L-tyrosyl-[protein] + ADP + H(+)</text>
        <dbReference type="Rhea" id="RHEA:10596"/>
        <dbReference type="Rhea" id="RHEA-COMP:10136"/>
        <dbReference type="Rhea" id="RHEA-COMP:20101"/>
        <dbReference type="ChEBI" id="CHEBI:15378"/>
        <dbReference type="ChEBI" id="CHEBI:30616"/>
        <dbReference type="ChEBI" id="CHEBI:46858"/>
        <dbReference type="ChEBI" id="CHEBI:61978"/>
        <dbReference type="ChEBI" id="CHEBI:456216"/>
        <dbReference type="EC" id="2.7.10.1"/>
    </reaction>
</comment>
<comment type="subcellular location">
    <subcellularLocation>
        <location evidence="1">Membrane</location>
        <topology evidence="1">Single-pass membrane protein</topology>
    </subcellularLocation>
</comment>